<name>A0AAN0XZU0_9VIBR</name>
<keyword evidence="1" id="KW-0614">Plasmid</keyword>
<dbReference type="Proteomes" id="UP000092018">
    <property type="component" value="Plasmid unnamed1"/>
</dbReference>
<protein>
    <submittedName>
        <fullName evidence="1">Uncharacterized protein</fullName>
    </submittedName>
</protein>
<proteinExistence type="predicted"/>
<evidence type="ECO:0000313" key="2">
    <source>
        <dbReference type="Proteomes" id="UP000092018"/>
    </source>
</evidence>
<gene>
    <name evidence="1" type="ORF">A6E01_20810</name>
</gene>
<evidence type="ECO:0000313" key="1">
    <source>
        <dbReference type="EMBL" id="ANO35655.1"/>
    </source>
</evidence>
<dbReference type="RefSeq" id="WP_065211414.1">
    <property type="nucleotide sequence ID" value="NZ_CP016179.1"/>
</dbReference>
<organism evidence="1 2">
    <name type="scientific">Vibrio breoganii</name>
    <dbReference type="NCBI Taxonomy" id="553239"/>
    <lineage>
        <taxon>Bacteria</taxon>
        <taxon>Pseudomonadati</taxon>
        <taxon>Pseudomonadota</taxon>
        <taxon>Gammaproteobacteria</taxon>
        <taxon>Vibrionales</taxon>
        <taxon>Vibrionaceae</taxon>
        <taxon>Vibrio</taxon>
    </lineage>
</organism>
<geneLocation type="plasmid" evidence="1 2">
    <name>unnamed1</name>
</geneLocation>
<dbReference type="AlphaFoldDB" id="A0AAN0XZU0"/>
<sequence length="139" mass="15994">MRVELEVLFGELRVFPREVRESLEQNMYFLTDAIEVHLVALGYAARTLGLQTERGYQFFLEYSGGELGEARYFGSHGVSTIMPAYGDAVFSECEVPEVFWDRQILLNEMVEQKETEEEFESSLRPYVSGVLAQLKPILR</sequence>
<dbReference type="EMBL" id="CP016179">
    <property type="protein sequence ID" value="ANO35655.1"/>
    <property type="molecule type" value="Genomic_DNA"/>
</dbReference>
<reference evidence="1 2" key="1">
    <citation type="submission" date="2016-06" db="EMBL/GenBank/DDBJ databases">
        <title>Adaptive Radiation by Waves of Gene Transfer Leads to Fine-Scale Resource Partitioning in Marine Microbes.</title>
        <authorList>
            <person name="Hehemann J.-H."/>
            <person name="Arevalo P."/>
            <person name="Datta M.S."/>
            <person name="Yu X."/>
            <person name="Corzett C."/>
            <person name="Henschel A."/>
            <person name="Preheim S.P."/>
            <person name="Timberlake S."/>
            <person name="Alm E.J."/>
            <person name="Polz M.F."/>
        </authorList>
    </citation>
    <scope>NUCLEOTIDE SEQUENCE [LARGE SCALE GENOMIC DNA]</scope>
    <source>
        <strain evidence="1 2">FF50</strain>
        <plasmid evidence="1 2">unnamed1</plasmid>
    </source>
</reference>
<dbReference type="KEGG" id="vbr:A6E01_20810"/>
<accession>A0AAN0XZU0</accession>